<dbReference type="GeneID" id="6752794"/>
<dbReference type="SUPFAM" id="SSF52540">
    <property type="entry name" value="P-loop containing nucleoside triphosphate hydrolases"/>
    <property type="match status" value="1"/>
</dbReference>
<feature type="compositionally biased region" description="Polar residues" evidence="12">
    <location>
        <begin position="611"/>
        <end position="622"/>
    </location>
</feature>
<dbReference type="InterPro" id="IPR001650">
    <property type="entry name" value="Helicase_C-like"/>
</dbReference>
<sequence length="633" mass="70994">MKQNHEENTSTMKRKAISPPDGRNHKKHRSSQKSNGDSELPEHDSGSMEEKGDFKKFRISSAIADSLKERGITYLFPIQAQTFDYVYDGQDVIGQARTGTGKTLSFALPITEKLIKKKRSDDKIRPPKVLVLAPTRELAIQITSEFKALSGSLKVVCIYGGVPYAEQENHLRNGIDIVIGTPGRIKDHIDRKNLVLSKLKHVVLDEVDRMLDMGFCDIVEEILSHAYVKDRHPQTLLFSATMPKWALKTIDKYMKSDKKIVDLIGKDALRTSTTVEHKVISCPYHERAATIGDLVKVYGGDHARTIIFSPTKKEANELALSSVLKQEVQVLHGDIQQAQREVTLKGFREGNFPCLVATDVAARGLDIPEVDLVIQCEPPKDADTYIHRSGRTGRANRTGICITFYKPTHQDRIKSIESEAGINFCRIGAPQLGDIIQATSRDAAKSLDSVPAEVLVHFESIASEIIETKGAVKALSAALAHISGYTSITNRSLLSSREGFTTYVMRSQWEFRSVSYMWKVIEVELSSAIKAEVRGMRMCKDKKGVVFDLPSNLCDTVKENWKNARNIELDIADALPELLDTSSSFEKPSHFNNNSRFGNNYNRHERRPFNQMASRNYTNGRGNNPRGFRARNF</sequence>
<dbReference type="OrthoDB" id="4255at2759"/>
<dbReference type="SMART" id="SM00490">
    <property type="entry name" value="HELICc"/>
    <property type="match status" value="1"/>
</dbReference>
<dbReference type="PROSITE" id="PS51194">
    <property type="entry name" value="HELICASE_CTER"/>
    <property type="match status" value="1"/>
</dbReference>
<dbReference type="EMBL" id="DS985244">
    <property type="protein sequence ID" value="EDV26044.1"/>
    <property type="molecule type" value="Genomic_DNA"/>
</dbReference>
<dbReference type="InterPro" id="IPR044742">
    <property type="entry name" value="DEAD/DEAH_RhlB"/>
</dbReference>
<comment type="similarity">
    <text evidence="3">Belongs to the DEAD box helicase family. DDX21/DDX50 subfamily.</text>
</comment>
<dbReference type="PhylomeDB" id="B3RVR9"/>
<dbReference type="OMA" id="YSGFHGR"/>
<dbReference type="Gene3D" id="3.40.50.300">
    <property type="entry name" value="P-loop containing nucleotide triphosphate hydrolases"/>
    <property type="match status" value="2"/>
</dbReference>
<keyword evidence="9" id="KW-0067">ATP-binding</keyword>
<dbReference type="AlphaFoldDB" id="B3RVR9"/>
<keyword evidence="11" id="KW-0539">Nucleus</keyword>
<dbReference type="Pfam" id="PF08152">
    <property type="entry name" value="GUCT"/>
    <property type="match status" value="1"/>
</dbReference>
<feature type="region of interest" description="Disordered" evidence="12">
    <location>
        <begin position="586"/>
        <end position="633"/>
    </location>
</feature>
<dbReference type="SUPFAM" id="SSF54928">
    <property type="entry name" value="RNA-binding domain, RBD"/>
    <property type="match status" value="1"/>
</dbReference>
<dbReference type="Pfam" id="PF26142">
    <property type="entry name" value="DD_DDX21-DDX50"/>
    <property type="match status" value="1"/>
</dbReference>
<dbReference type="Pfam" id="PF00270">
    <property type="entry name" value="DEAD"/>
    <property type="match status" value="1"/>
</dbReference>
<reference evidence="15 16" key="1">
    <citation type="journal article" date="2008" name="Nature">
        <title>The Trichoplax genome and the nature of placozoans.</title>
        <authorList>
            <person name="Srivastava M."/>
            <person name="Begovic E."/>
            <person name="Chapman J."/>
            <person name="Putnam N.H."/>
            <person name="Hellsten U."/>
            <person name="Kawashima T."/>
            <person name="Kuo A."/>
            <person name="Mitros T."/>
            <person name="Salamov A."/>
            <person name="Carpenter M.L."/>
            <person name="Signorovitch A.Y."/>
            <person name="Moreno M.A."/>
            <person name="Kamm K."/>
            <person name="Grimwood J."/>
            <person name="Schmutz J."/>
            <person name="Shapiro H."/>
            <person name="Grigoriev I.V."/>
            <person name="Buss L.W."/>
            <person name="Schierwater B."/>
            <person name="Dellaporta S.L."/>
            <person name="Rokhsar D.S."/>
        </authorList>
    </citation>
    <scope>NUCLEOTIDE SEQUENCE [LARGE SCALE GENOMIC DNA]</scope>
    <source>
        <strain evidence="15 16">Grell-BS-1999</strain>
    </source>
</reference>
<keyword evidence="16" id="KW-1185">Reference proteome</keyword>
<evidence type="ECO:0000256" key="1">
    <source>
        <dbReference type="ARBA" id="ARBA00004496"/>
    </source>
</evidence>
<dbReference type="GO" id="GO:0005524">
    <property type="term" value="F:ATP binding"/>
    <property type="evidence" value="ECO:0007669"/>
    <property type="project" value="UniProtKB-KW"/>
</dbReference>
<accession>B3RVR9</accession>
<dbReference type="PANTHER" id="PTHR47959">
    <property type="entry name" value="ATP-DEPENDENT RNA HELICASE RHLE-RELATED"/>
    <property type="match status" value="1"/>
</dbReference>
<evidence type="ECO:0000259" key="13">
    <source>
        <dbReference type="PROSITE" id="PS51192"/>
    </source>
</evidence>
<dbReference type="STRING" id="10228.B3RVR9"/>
<dbReference type="CDD" id="cd18787">
    <property type="entry name" value="SF2_C_DEAD"/>
    <property type="match status" value="1"/>
</dbReference>
<dbReference type="Proteomes" id="UP000009022">
    <property type="component" value="Unassembled WGS sequence"/>
</dbReference>
<dbReference type="GO" id="GO:0016787">
    <property type="term" value="F:hydrolase activity"/>
    <property type="evidence" value="ECO:0007669"/>
    <property type="project" value="UniProtKB-KW"/>
</dbReference>
<dbReference type="CDD" id="cd00268">
    <property type="entry name" value="DEADc"/>
    <property type="match status" value="1"/>
</dbReference>
<keyword evidence="5" id="KW-0963">Cytoplasm</keyword>
<evidence type="ECO:0000256" key="6">
    <source>
        <dbReference type="ARBA" id="ARBA00022741"/>
    </source>
</evidence>
<evidence type="ECO:0000256" key="3">
    <source>
        <dbReference type="ARBA" id="ARBA00006517"/>
    </source>
</evidence>
<dbReference type="PANTHER" id="PTHR47959:SF19">
    <property type="entry name" value="NUCLEOLAR RNA HELICASE 2-A"/>
    <property type="match status" value="1"/>
</dbReference>
<dbReference type="SMART" id="SM00487">
    <property type="entry name" value="DEXDc"/>
    <property type="match status" value="1"/>
</dbReference>
<dbReference type="InterPro" id="IPR027417">
    <property type="entry name" value="P-loop_NTPase"/>
</dbReference>
<dbReference type="Gene3D" id="3.30.70.2280">
    <property type="match status" value="1"/>
</dbReference>
<evidence type="ECO:0000256" key="9">
    <source>
        <dbReference type="ARBA" id="ARBA00022840"/>
    </source>
</evidence>
<feature type="domain" description="Helicase C-terminal" evidence="14">
    <location>
        <begin position="290"/>
        <end position="436"/>
    </location>
</feature>
<evidence type="ECO:0000256" key="10">
    <source>
        <dbReference type="ARBA" id="ARBA00022884"/>
    </source>
</evidence>
<dbReference type="InterPro" id="IPR035979">
    <property type="entry name" value="RBD_domain_sf"/>
</dbReference>
<feature type="domain" description="Helicase ATP-binding" evidence="13">
    <location>
        <begin position="83"/>
        <end position="260"/>
    </location>
</feature>
<evidence type="ECO:0000256" key="7">
    <source>
        <dbReference type="ARBA" id="ARBA00022801"/>
    </source>
</evidence>
<keyword evidence="6" id="KW-0547">Nucleotide-binding</keyword>
<protein>
    <recommendedName>
        <fullName evidence="4">RNA helicase</fullName>
        <ecNumber evidence="4">3.6.4.13</ecNumber>
    </recommendedName>
</protein>
<evidence type="ECO:0000256" key="12">
    <source>
        <dbReference type="SAM" id="MobiDB-lite"/>
    </source>
</evidence>
<dbReference type="GO" id="GO:0005730">
    <property type="term" value="C:nucleolus"/>
    <property type="evidence" value="ECO:0000318"/>
    <property type="project" value="GO_Central"/>
</dbReference>
<dbReference type="Pfam" id="PF00271">
    <property type="entry name" value="Helicase_C"/>
    <property type="match status" value="1"/>
</dbReference>
<keyword evidence="10" id="KW-0694">RNA-binding</keyword>
<evidence type="ECO:0000256" key="2">
    <source>
        <dbReference type="ARBA" id="ARBA00004604"/>
    </source>
</evidence>
<evidence type="ECO:0000256" key="8">
    <source>
        <dbReference type="ARBA" id="ARBA00022806"/>
    </source>
</evidence>
<dbReference type="InterPro" id="IPR011545">
    <property type="entry name" value="DEAD/DEAH_box_helicase_dom"/>
</dbReference>
<dbReference type="eggNOG" id="KOG0331">
    <property type="taxonomic scope" value="Eukaryota"/>
</dbReference>
<gene>
    <name evidence="15" type="ORF">TRIADDRAFT_55752</name>
</gene>
<dbReference type="FunFam" id="3.40.50.300:FF:001168">
    <property type="entry name" value="nucleolar RNA helicase 2"/>
    <property type="match status" value="1"/>
</dbReference>
<comment type="subcellular location">
    <subcellularLocation>
        <location evidence="1">Cytoplasm</location>
    </subcellularLocation>
    <subcellularLocation>
        <location evidence="2">Nucleus</location>
        <location evidence="2">Nucleolus</location>
    </subcellularLocation>
</comment>
<evidence type="ECO:0000256" key="11">
    <source>
        <dbReference type="ARBA" id="ARBA00023242"/>
    </source>
</evidence>
<dbReference type="GO" id="GO:0003729">
    <property type="term" value="F:mRNA binding"/>
    <property type="evidence" value="ECO:0000318"/>
    <property type="project" value="GO_Central"/>
</dbReference>
<evidence type="ECO:0000313" key="16">
    <source>
        <dbReference type="Proteomes" id="UP000009022"/>
    </source>
</evidence>
<dbReference type="CDD" id="cd12937">
    <property type="entry name" value="GUCT_RH7_like"/>
    <property type="match status" value="1"/>
</dbReference>
<evidence type="ECO:0000256" key="4">
    <source>
        <dbReference type="ARBA" id="ARBA00012552"/>
    </source>
</evidence>
<dbReference type="FunCoup" id="B3RVR9">
    <property type="interactions" value="1946"/>
</dbReference>
<organism evidence="15 16">
    <name type="scientific">Trichoplax adhaerens</name>
    <name type="common">Trichoplax reptans</name>
    <dbReference type="NCBI Taxonomy" id="10228"/>
    <lineage>
        <taxon>Eukaryota</taxon>
        <taxon>Metazoa</taxon>
        <taxon>Placozoa</taxon>
        <taxon>Uniplacotomia</taxon>
        <taxon>Trichoplacea</taxon>
        <taxon>Trichoplacidae</taxon>
        <taxon>Trichoplax</taxon>
    </lineage>
</organism>
<dbReference type="KEGG" id="tad:TRIADDRAFT_55752"/>
<evidence type="ECO:0000313" key="15">
    <source>
        <dbReference type="EMBL" id="EDV26044.1"/>
    </source>
</evidence>
<feature type="compositionally biased region" description="Basic and acidic residues" evidence="12">
    <location>
        <begin position="40"/>
        <end position="51"/>
    </location>
</feature>
<dbReference type="InParanoid" id="B3RVR9"/>
<evidence type="ECO:0000259" key="14">
    <source>
        <dbReference type="PROSITE" id="PS51194"/>
    </source>
</evidence>
<proteinExistence type="inferred from homology"/>
<feature type="region of interest" description="Disordered" evidence="12">
    <location>
        <begin position="1"/>
        <end position="51"/>
    </location>
</feature>
<dbReference type="GO" id="GO:0005737">
    <property type="term" value="C:cytoplasm"/>
    <property type="evidence" value="ECO:0007669"/>
    <property type="project" value="UniProtKB-SubCell"/>
</dbReference>
<dbReference type="PROSITE" id="PS51192">
    <property type="entry name" value="HELICASE_ATP_BIND_1"/>
    <property type="match status" value="1"/>
</dbReference>
<dbReference type="EC" id="3.6.4.13" evidence="4"/>
<keyword evidence="8" id="KW-0347">Helicase</keyword>
<dbReference type="RefSeq" id="XP_002112077.1">
    <property type="nucleotide sequence ID" value="XM_002112041.1"/>
</dbReference>
<dbReference type="InterPro" id="IPR059027">
    <property type="entry name" value="DD_DDX21-DDX50"/>
</dbReference>
<dbReference type="InterPro" id="IPR050079">
    <property type="entry name" value="DEAD_box_RNA_helicase"/>
</dbReference>
<dbReference type="HOGENOM" id="CLU_003041_20_0_1"/>
<evidence type="ECO:0000256" key="5">
    <source>
        <dbReference type="ARBA" id="ARBA00022490"/>
    </source>
</evidence>
<keyword evidence="7" id="KW-0378">Hydrolase</keyword>
<dbReference type="CTD" id="6752794"/>
<feature type="compositionally biased region" description="Low complexity" evidence="12">
    <location>
        <begin position="590"/>
        <end position="601"/>
    </location>
</feature>
<dbReference type="GO" id="GO:0003724">
    <property type="term" value="F:RNA helicase activity"/>
    <property type="evidence" value="ECO:0000318"/>
    <property type="project" value="GO_Central"/>
</dbReference>
<dbReference type="InterPro" id="IPR012562">
    <property type="entry name" value="GUCT"/>
</dbReference>
<name>B3RVR9_TRIAD</name>
<dbReference type="InterPro" id="IPR014001">
    <property type="entry name" value="Helicase_ATP-bd"/>
</dbReference>